<keyword evidence="2" id="KW-0472">Membrane</keyword>
<reference evidence="3" key="1">
    <citation type="submission" date="2022-12" db="EMBL/GenBank/DDBJ databases">
        <title>Draft genome assemblies for two species of Escallonia (Escalloniales).</title>
        <authorList>
            <person name="Chanderbali A."/>
            <person name="Dervinis C."/>
            <person name="Anghel I."/>
            <person name="Soltis D."/>
            <person name="Soltis P."/>
            <person name="Zapata F."/>
        </authorList>
    </citation>
    <scope>NUCLEOTIDE SEQUENCE</scope>
    <source>
        <strain evidence="3">UCBG92.1500</strain>
        <tissue evidence="3">Leaf</tissue>
    </source>
</reference>
<keyword evidence="2" id="KW-1133">Transmembrane helix</keyword>
<organism evidence="3 4">
    <name type="scientific">Escallonia rubra</name>
    <dbReference type="NCBI Taxonomy" id="112253"/>
    <lineage>
        <taxon>Eukaryota</taxon>
        <taxon>Viridiplantae</taxon>
        <taxon>Streptophyta</taxon>
        <taxon>Embryophyta</taxon>
        <taxon>Tracheophyta</taxon>
        <taxon>Spermatophyta</taxon>
        <taxon>Magnoliopsida</taxon>
        <taxon>eudicotyledons</taxon>
        <taxon>Gunneridae</taxon>
        <taxon>Pentapetalae</taxon>
        <taxon>asterids</taxon>
        <taxon>campanulids</taxon>
        <taxon>Escalloniales</taxon>
        <taxon>Escalloniaceae</taxon>
        <taxon>Escallonia</taxon>
    </lineage>
</organism>
<keyword evidence="4" id="KW-1185">Reference proteome</keyword>
<dbReference type="EMBL" id="JAVXUO010002641">
    <property type="protein sequence ID" value="KAK2970826.1"/>
    <property type="molecule type" value="Genomic_DNA"/>
</dbReference>
<feature type="compositionally biased region" description="Basic residues" evidence="1">
    <location>
        <begin position="1"/>
        <end position="17"/>
    </location>
</feature>
<evidence type="ECO:0000256" key="1">
    <source>
        <dbReference type="SAM" id="MobiDB-lite"/>
    </source>
</evidence>
<name>A0AA88R0X1_9ASTE</name>
<sequence length="116" mass="13637">METRLKRRTRTRTRKRATPTGDPLTRWMVSGSPEDDGQEKQPHWAEELGYELRQGLALVAEEQWHHNYHHHHHRQQDAVRSAMALLFLYHGLRLCFVTTFAFWEWYTVVPGSGNAG</sequence>
<dbReference type="Proteomes" id="UP001187471">
    <property type="component" value="Unassembled WGS sequence"/>
</dbReference>
<evidence type="ECO:0000256" key="2">
    <source>
        <dbReference type="SAM" id="Phobius"/>
    </source>
</evidence>
<dbReference type="AlphaFoldDB" id="A0AA88R0X1"/>
<accession>A0AA88R0X1</accession>
<proteinExistence type="predicted"/>
<comment type="caution">
    <text evidence="3">The sequence shown here is derived from an EMBL/GenBank/DDBJ whole genome shotgun (WGS) entry which is preliminary data.</text>
</comment>
<evidence type="ECO:0000313" key="4">
    <source>
        <dbReference type="Proteomes" id="UP001187471"/>
    </source>
</evidence>
<evidence type="ECO:0000313" key="3">
    <source>
        <dbReference type="EMBL" id="KAK2970826.1"/>
    </source>
</evidence>
<feature type="transmembrane region" description="Helical" evidence="2">
    <location>
        <begin position="82"/>
        <end position="103"/>
    </location>
</feature>
<feature type="region of interest" description="Disordered" evidence="1">
    <location>
        <begin position="1"/>
        <end position="42"/>
    </location>
</feature>
<protein>
    <submittedName>
        <fullName evidence="3">Uncharacterized protein</fullName>
    </submittedName>
</protein>
<gene>
    <name evidence="3" type="ORF">RJ640_014814</name>
</gene>
<keyword evidence="2" id="KW-0812">Transmembrane</keyword>